<dbReference type="GO" id="GO:0008806">
    <property type="term" value="F:carboxymethylenebutenolidase activity"/>
    <property type="evidence" value="ECO:0007669"/>
    <property type="project" value="UniProtKB-EC"/>
</dbReference>
<dbReference type="STRING" id="582515.KR51_00004230"/>
<keyword evidence="3" id="KW-1185">Reference proteome</keyword>
<dbReference type="Gene3D" id="3.40.50.1820">
    <property type="entry name" value="alpha/beta hydrolase"/>
    <property type="match status" value="1"/>
</dbReference>
<dbReference type="Proteomes" id="UP000016960">
    <property type="component" value="Unassembled WGS sequence"/>
</dbReference>
<dbReference type="InterPro" id="IPR051049">
    <property type="entry name" value="Dienelactone_hydrolase-like"/>
</dbReference>
<accession>U5DSZ1</accession>
<keyword evidence="2" id="KW-0378">Hydrolase</keyword>
<dbReference type="FunCoup" id="U5DSZ1">
    <property type="interactions" value="2"/>
</dbReference>
<dbReference type="EC" id="3.1.1.45" evidence="2"/>
<dbReference type="PATRIC" id="fig|582515.4.peg.475"/>
<evidence type="ECO:0000313" key="2">
    <source>
        <dbReference type="EMBL" id="ERN42805.1"/>
    </source>
</evidence>
<dbReference type="eggNOG" id="COG0412">
    <property type="taxonomic scope" value="Bacteria"/>
</dbReference>
<dbReference type="Pfam" id="PF01738">
    <property type="entry name" value="DLH"/>
    <property type="match status" value="1"/>
</dbReference>
<dbReference type="PANTHER" id="PTHR46623">
    <property type="entry name" value="CARBOXYMETHYLENEBUTENOLIDASE-RELATED"/>
    <property type="match status" value="1"/>
</dbReference>
<protein>
    <submittedName>
        <fullName evidence="2">Dienelactone hydrolase</fullName>
        <ecNumber evidence="2">3.1.1.45</ecNumber>
    </submittedName>
</protein>
<dbReference type="SUPFAM" id="SSF53474">
    <property type="entry name" value="alpha/beta-Hydrolases"/>
    <property type="match status" value="1"/>
</dbReference>
<dbReference type="InterPro" id="IPR002925">
    <property type="entry name" value="Dienelactn_hydro"/>
</dbReference>
<dbReference type="InterPro" id="IPR029058">
    <property type="entry name" value="AB_hydrolase_fold"/>
</dbReference>
<name>U5DSZ1_9CHRO</name>
<gene>
    <name evidence="2" type="ORF">KR51_00004230</name>
</gene>
<evidence type="ECO:0000259" key="1">
    <source>
        <dbReference type="Pfam" id="PF01738"/>
    </source>
</evidence>
<sequence length="309" mass="33324">MFPAYSNPAILSVSSDLPTQPMKPRFIRRTILPFCFAIAWCLVLFSSNFDSKGSTALSMAYVHADDRPIATAIAQVPPAVPVRTETVQYATVNGKSVSGFLARPEAVTGPLPGIIAIHEWWGLNDNIRAIASRLAGEGYAVLAVDLYNGESAETPDGARALSSSVQDNPDSARDNLRQAYAYLEGSGSLTVGTVGWCFGGAWSLQTALMFPDRVDATVIYYGRLVTDADALVPLQMPILGLFGELDQGIPPSTVREFEAALQAAGKDAQIVIYENAGHAFANPSGTRYQREAAEDAWERTTTFFAEHLK</sequence>
<reference evidence="2 3" key="1">
    <citation type="submission" date="2013-05" db="EMBL/GenBank/DDBJ databases">
        <title>Draft genome sequence of Rubidibacter lacunae KORDI 51-2.</title>
        <authorList>
            <person name="Choi D.H."/>
            <person name="Noh J.H."/>
            <person name="Kwon K.-K."/>
            <person name="Lee J.-H."/>
            <person name="Ryu J.-Y."/>
        </authorList>
    </citation>
    <scope>NUCLEOTIDE SEQUENCE [LARGE SCALE GENOMIC DNA]</scope>
    <source>
        <strain evidence="2 3">KORDI 51-2</strain>
    </source>
</reference>
<dbReference type="PANTHER" id="PTHR46623:SF6">
    <property type="entry name" value="ALPHA_BETA-HYDROLASES SUPERFAMILY PROTEIN"/>
    <property type="match status" value="1"/>
</dbReference>
<dbReference type="AlphaFoldDB" id="U5DSZ1"/>
<comment type="caution">
    <text evidence="2">The sequence shown here is derived from an EMBL/GenBank/DDBJ whole genome shotgun (WGS) entry which is preliminary data.</text>
</comment>
<dbReference type="EMBL" id="ASSJ01000006">
    <property type="protein sequence ID" value="ERN42805.1"/>
    <property type="molecule type" value="Genomic_DNA"/>
</dbReference>
<evidence type="ECO:0000313" key="3">
    <source>
        <dbReference type="Proteomes" id="UP000016960"/>
    </source>
</evidence>
<feature type="domain" description="Dienelactone hydrolase" evidence="1">
    <location>
        <begin position="98"/>
        <end position="307"/>
    </location>
</feature>
<organism evidence="2 3">
    <name type="scientific">Rubidibacter lacunae KORDI 51-2</name>
    <dbReference type="NCBI Taxonomy" id="582515"/>
    <lineage>
        <taxon>Bacteria</taxon>
        <taxon>Bacillati</taxon>
        <taxon>Cyanobacteriota</taxon>
        <taxon>Cyanophyceae</taxon>
        <taxon>Oscillatoriophycideae</taxon>
        <taxon>Chroococcales</taxon>
        <taxon>Aphanothecaceae</taxon>
        <taxon>Rubidibacter</taxon>
    </lineage>
</organism>
<dbReference type="InParanoid" id="U5DSZ1"/>
<proteinExistence type="predicted"/>